<dbReference type="EMBL" id="JBCEWA010000006">
    <property type="protein sequence ID" value="MEL5988653.1"/>
    <property type="molecule type" value="Genomic_DNA"/>
</dbReference>
<gene>
    <name evidence="3" type="ORF">AAF454_09575</name>
</gene>
<evidence type="ECO:0000313" key="3">
    <source>
        <dbReference type="EMBL" id="MEL5988653.1"/>
    </source>
</evidence>
<evidence type="ECO:0000256" key="1">
    <source>
        <dbReference type="SAM" id="Phobius"/>
    </source>
</evidence>
<evidence type="ECO:0000259" key="2">
    <source>
        <dbReference type="Pfam" id="PF04892"/>
    </source>
</evidence>
<dbReference type="Pfam" id="PF04892">
    <property type="entry name" value="VanZ"/>
    <property type="match status" value="1"/>
</dbReference>
<feature type="transmembrane region" description="Helical" evidence="1">
    <location>
        <begin position="132"/>
        <end position="149"/>
    </location>
</feature>
<comment type="caution">
    <text evidence="3">The sequence shown here is derived from an EMBL/GenBank/DDBJ whole genome shotgun (WGS) entry which is preliminary data.</text>
</comment>
<feature type="domain" description="VanZ-like" evidence="2">
    <location>
        <begin position="13"/>
        <end position="149"/>
    </location>
</feature>
<dbReference type="RefSeq" id="WP_342302986.1">
    <property type="nucleotide sequence ID" value="NZ_JBCEWA010000006.1"/>
</dbReference>
<keyword evidence="4" id="KW-1185">Reference proteome</keyword>
<name>A0ABU9LL13_9BACL</name>
<protein>
    <submittedName>
        <fullName evidence="3">VanZ family protein</fullName>
    </submittedName>
</protein>
<dbReference type="InterPro" id="IPR053150">
    <property type="entry name" value="Teicoplanin_resist-assoc"/>
</dbReference>
<sequence length="164" mass="19067">MQKSMKGVLWGIFLLYLLLLTYQLLMKYYSISQIGRLLLFQEEGLFFLKEVNLVPFHTIQSYVQIEGTTFLSAMRNLIGNVIGFVPFGFFAALLIFKRSTWLKVIGATFMCSLFYETVQYIFTLGLFDVDDLLLNTLGGAIGYGCYWIMKRYLERLKRNRITTV</sequence>
<organism evidence="3 4">
    <name type="scientific">Kurthia gibsonii</name>
    <dbReference type="NCBI Taxonomy" id="33946"/>
    <lineage>
        <taxon>Bacteria</taxon>
        <taxon>Bacillati</taxon>
        <taxon>Bacillota</taxon>
        <taxon>Bacilli</taxon>
        <taxon>Bacillales</taxon>
        <taxon>Caryophanaceae</taxon>
        <taxon>Kurthia</taxon>
    </lineage>
</organism>
<keyword evidence="1" id="KW-1133">Transmembrane helix</keyword>
<accession>A0ABU9LL13</accession>
<feature type="transmembrane region" description="Helical" evidence="1">
    <location>
        <begin position="7"/>
        <end position="25"/>
    </location>
</feature>
<reference evidence="3 4" key="1">
    <citation type="submission" date="2024-04" db="EMBL/GenBank/DDBJ databases">
        <authorList>
            <person name="Wu Y.S."/>
            <person name="Zhang L."/>
        </authorList>
    </citation>
    <scope>NUCLEOTIDE SEQUENCE [LARGE SCALE GENOMIC DNA]</scope>
    <source>
        <strain evidence="3 4">KG-01</strain>
    </source>
</reference>
<dbReference type="PANTHER" id="PTHR36834">
    <property type="entry name" value="MEMBRANE PROTEIN-RELATED"/>
    <property type="match status" value="1"/>
</dbReference>
<proteinExistence type="predicted"/>
<dbReference type="Proteomes" id="UP001398420">
    <property type="component" value="Unassembled WGS sequence"/>
</dbReference>
<feature type="transmembrane region" description="Helical" evidence="1">
    <location>
        <begin position="77"/>
        <end position="96"/>
    </location>
</feature>
<evidence type="ECO:0000313" key="4">
    <source>
        <dbReference type="Proteomes" id="UP001398420"/>
    </source>
</evidence>
<dbReference type="InterPro" id="IPR006976">
    <property type="entry name" value="VanZ-like"/>
</dbReference>
<dbReference type="PANTHER" id="PTHR36834:SF1">
    <property type="entry name" value="INTEGRAL MEMBRANE PROTEIN"/>
    <property type="match status" value="1"/>
</dbReference>
<keyword evidence="1" id="KW-0812">Transmembrane</keyword>
<feature type="transmembrane region" description="Helical" evidence="1">
    <location>
        <begin position="108"/>
        <end position="126"/>
    </location>
</feature>
<keyword evidence="1" id="KW-0472">Membrane</keyword>